<dbReference type="Proteomes" id="UP000006671">
    <property type="component" value="Unassembled WGS sequence"/>
</dbReference>
<dbReference type="PANTHER" id="PTHR13318">
    <property type="entry name" value="PARTNER OF PAIRED, ISOFORM B-RELATED"/>
    <property type="match status" value="1"/>
</dbReference>
<organism evidence="3">
    <name type="scientific">Naegleria gruberi</name>
    <name type="common">Amoeba</name>
    <dbReference type="NCBI Taxonomy" id="5762"/>
    <lineage>
        <taxon>Eukaryota</taxon>
        <taxon>Discoba</taxon>
        <taxon>Heterolobosea</taxon>
        <taxon>Tetramitia</taxon>
        <taxon>Eutetramitia</taxon>
        <taxon>Vahlkampfiidae</taxon>
        <taxon>Naegleria</taxon>
    </lineage>
</organism>
<dbReference type="InParanoid" id="D2VIP3"/>
<gene>
    <name evidence="2" type="ORF">NAEGRDRAFT_68748</name>
</gene>
<dbReference type="VEuPathDB" id="AmoebaDB:NAEGRDRAFT_68748"/>
<keyword evidence="1" id="KW-0175">Coiled coil</keyword>
<dbReference type="InterPro" id="IPR032675">
    <property type="entry name" value="LRR_dom_sf"/>
</dbReference>
<sequence length="1116" mass="129640">MQQLEEEVDNQFLLIQGLSHEVWFEHILPFLSSSSLLSSRLINRNFSSLILSYIIKFKSEFKIQVGYPNVLLAKIVQSLLTKLQNLKTITYEDYNLLEDFCLTDQGLSELHPLQYVENVDFASLGVRSSDGLFIKEWIDRESPILQSLRRLSVNYVIDDVCVLLDNFENLKSLRIVSGCVKIKLPSQLEELEIVGGIEIDTLHQIVQQCPNLKRLCVNLFSEFITELRDDLKPLKNLTCLRIDVDDVVVYRYDANFFESLKSFENLTELQVPWPISDTNSIPYKNLNHLGQLSQLTSLKFKTVLRYRDIFPKSIGKVVETISSLHSLTSLFLDFSAIDVKVNFSHEFFDNIPKLHNLEEFTYADEGGFSDIFNHFCVTTLKHLSFKSVGLTIQTDQYYPNLECIQMVTNEIEEDDLNHFKMIQQVNLSKVKILKIGSVNLETLELISQMTNLEELSIVKMRNISSFKTVKLPKLLRYLVLEECHYLTGNEEDFFESFIESCPLLEKVEFCTVPLLQDSFVKKICAWIENGADHKKLFFWKCASLTNDMIYSFKDITKCKFVIFQECPQIHYTREISEILTNHEFIQIFGGFNSNSLDTTNTSNYVINDLNVINSLETFETVIRNSLDLKQHQKAFFQMLTNMFEGCISENTKDEKPLYRELQKSEFETQWFFYYSFVMCAAFADRTIDHCFRKAMELVFTESNEKLINTQEKKKLLIDLLEDLEDQLEEDTLKFVIEKLLENRYFDKTLSVGIESHEWHEKLVDSMSEEDIFQLPYLHNLLNLNTDLLGRIVKKSQLFKNCASFIQKLQDTSIGPISDPESLDIRDRVPERFKNAFLTEVMVPMGKTEWDEEQSGESLPFEAFGYRWVLKLSEEGGWLSIYLSLASPIPISNGSETSEYETLTGNDGSSIEISFMLLNFDNNPHTYFSGRNILSQSERDYYLSIRSNLVQKFSEDSYKFLIGMNAISIKEKIPCPFLSSKYSIHRISFHVPLELKNYYYNEIKVYSDPITTLGTKWTVKLEKKLDSGIFGLYLMLSSFDLYDEKSALSKCRVFFHFANKNLHPDSTHSYRKTFSDTSSSVGGQIVKHRELFKPMIINGERFETYDISLIMEIKSIF</sequence>
<dbReference type="GO" id="GO:0031146">
    <property type="term" value="P:SCF-dependent proteasomal ubiquitin-dependent protein catabolic process"/>
    <property type="evidence" value="ECO:0007669"/>
    <property type="project" value="TreeGrafter"/>
</dbReference>
<dbReference type="GeneID" id="8853066"/>
<evidence type="ECO:0008006" key="4">
    <source>
        <dbReference type="Google" id="ProtNLM"/>
    </source>
</evidence>
<dbReference type="GO" id="GO:0019005">
    <property type="term" value="C:SCF ubiquitin ligase complex"/>
    <property type="evidence" value="ECO:0007669"/>
    <property type="project" value="TreeGrafter"/>
</dbReference>
<keyword evidence="3" id="KW-1185">Reference proteome</keyword>
<evidence type="ECO:0000313" key="2">
    <source>
        <dbReference type="EMBL" id="EFC43309.1"/>
    </source>
</evidence>
<reference evidence="2 3" key="1">
    <citation type="journal article" date="2010" name="Cell">
        <title>The genome of Naegleria gruberi illuminates early eukaryotic versatility.</title>
        <authorList>
            <person name="Fritz-Laylin L.K."/>
            <person name="Prochnik S.E."/>
            <person name="Ginger M.L."/>
            <person name="Dacks J.B."/>
            <person name="Carpenter M.L."/>
            <person name="Field M.C."/>
            <person name="Kuo A."/>
            <person name="Paredez A."/>
            <person name="Chapman J."/>
            <person name="Pham J."/>
            <person name="Shu S."/>
            <person name="Neupane R."/>
            <person name="Cipriano M."/>
            <person name="Mancuso J."/>
            <person name="Tu H."/>
            <person name="Salamov A."/>
            <person name="Lindquist E."/>
            <person name="Shapiro H."/>
            <person name="Lucas S."/>
            <person name="Grigoriev I.V."/>
            <person name="Cande W.Z."/>
            <person name="Fulton C."/>
            <person name="Rokhsar D.S."/>
            <person name="Dawson S.C."/>
        </authorList>
    </citation>
    <scope>NUCLEOTIDE SEQUENCE [LARGE SCALE GENOMIC DNA]</scope>
    <source>
        <strain evidence="2 3">NEG-M</strain>
    </source>
</reference>
<dbReference type="SUPFAM" id="SSF52047">
    <property type="entry name" value="RNI-like"/>
    <property type="match status" value="2"/>
</dbReference>
<name>D2VIP3_NAEGR</name>
<dbReference type="EMBL" id="GG738874">
    <property type="protein sequence ID" value="EFC43309.1"/>
    <property type="molecule type" value="Genomic_DNA"/>
</dbReference>
<proteinExistence type="predicted"/>
<evidence type="ECO:0000313" key="3">
    <source>
        <dbReference type="Proteomes" id="UP000006671"/>
    </source>
</evidence>
<dbReference type="AlphaFoldDB" id="D2VIP3"/>
<protein>
    <recommendedName>
        <fullName evidence="4">MATH domain-containing protein</fullName>
    </recommendedName>
</protein>
<dbReference type="KEGG" id="ngr:NAEGRDRAFT_68748"/>
<evidence type="ECO:0000256" key="1">
    <source>
        <dbReference type="SAM" id="Coils"/>
    </source>
</evidence>
<feature type="coiled-coil region" evidence="1">
    <location>
        <begin position="706"/>
        <end position="733"/>
    </location>
</feature>
<dbReference type="RefSeq" id="XP_002676053.1">
    <property type="nucleotide sequence ID" value="XM_002676007.1"/>
</dbReference>
<accession>D2VIP3</accession>
<dbReference type="Gene3D" id="3.80.10.10">
    <property type="entry name" value="Ribonuclease Inhibitor"/>
    <property type="match status" value="1"/>
</dbReference>